<feature type="domain" description="MLLE-like" evidence="3">
    <location>
        <begin position="256"/>
        <end position="280"/>
    </location>
</feature>
<accession>A0A811S1R5</accession>
<dbReference type="OrthoDB" id="681295at2759"/>
<feature type="region of interest" description="Disordered" evidence="1">
    <location>
        <begin position="169"/>
        <end position="217"/>
    </location>
</feature>
<protein>
    <recommendedName>
        <fullName evidence="6">Myb/SANT-like domain-containing protein</fullName>
    </recommendedName>
</protein>
<dbReference type="Pfam" id="PF23950">
    <property type="entry name" value="MLLE_2"/>
    <property type="match status" value="1"/>
</dbReference>
<gene>
    <name evidence="4" type="ORF">NCGR_LOCUS60385</name>
</gene>
<evidence type="ECO:0008006" key="6">
    <source>
        <dbReference type="Google" id="ProtNLM"/>
    </source>
</evidence>
<dbReference type="AlphaFoldDB" id="A0A811S1R5"/>
<reference evidence="4" key="1">
    <citation type="submission" date="2020-10" db="EMBL/GenBank/DDBJ databases">
        <authorList>
            <person name="Han B."/>
            <person name="Lu T."/>
            <person name="Zhao Q."/>
            <person name="Huang X."/>
            <person name="Zhao Y."/>
        </authorList>
    </citation>
    <scope>NUCLEOTIDE SEQUENCE</scope>
</reference>
<feature type="domain" description="Myb/SANT-like" evidence="2">
    <location>
        <begin position="20"/>
        <end position="112"/>
    </location>
</feature>
<dbReference type="PANTHER" id="PTHR46250">
    <property type="entry name" value="MYB/SANT-LIKE DNA-BINDING DOMAIN PROTEIN-RELATED"/>
    <property type="match status" value="1"/>
</dbReference>
<sequence>MDLSQKSTIVRGRRKNKRKWTMNEDDELMKALYEISLEPKWKGQGGGFNNGYLSALEDILAEKLPGTGILALPHIESRVRHFRTKYGALEQMLSRSGFTWDDTKKMLQCEKIQYDKHCKDHPDAKGLYGTKFSYYNTLSAIYRNDIATGEGAKDINEAVGNMKEELAAEHGNQHCEEEDRMSKETPRRSVDSASSSYKRRKRQGGKSKDSGTSDPFLDMLHKVQGDLKGVASNVGKMAEAMDHETAIQEKAMNENPQQILREKAVAELRKLGFTGTEQIKLLLYL</sequence>
<evidence type="ECO:0000256" key="1">
    <source>
        <dbReference type="SAM" id="MobiDB-lite"/>
    </source>
</evidence>
<evidence type="ECO:0000313" key="4">
    <source>
        <dbReference type="EMBL" id="CAD6336287.1"/>
    </source>
</evidence>
<evidence type="ECO:0000259" key="3">
    <source>
        <dbReference type="Pfam" id="PF23950"/>
    </source>
</evidence>
<dbReference type="EMBL" id="CAJGYO010000018">
    <property type="protein sequence ID" value="CAD6336287.1"/>
    <property type="molecule type" value="Genomic_DNA"/>
</dbReference>
<evidence type="ECO:0000313" key="5">
    <source>
        <dbReference type="Proteomes" id="UP000604825"/>
    </source>
</evidence>
<dbReference type="Proteomes" id="UP000604825">
    <property type="component" value="Unassembled WGS sequence"/>
</dbReference>
<proteinExistence type="predicted"/>
<dbReference type="Pfam" id="PF12776">
    <property type="entry name" value="Myb_DNA-bind_3"/>
    <property type="match status" value="1"/>
</dbReference>
<comment type="caution">
    <text evidence="4">The sequence shown here is derived from an EMBL/GenBank/DDBJ whole genome shotgun (WGS) entry which is preliminary data.</text>
</comment>
<dbReference type="PANTHER" id="PTHR46250:SF15">
    <property type="entry name" value="OS01G0523800 PROTEIN"/>
    <property type="match status" value="1"/>
</dbReference>
<dbReference type="InterPro" id="IPR024752">
    <property type="entry name" value="Myb/SANT-like_dom"/>
</dbReference>
<keyword evidence="5" id="KW-1185">Reference proteome</keyword>
<organism evidence="4 5">
    <name type="scientific">Miscanthus lutarioriparius</name>
    <dbReference type="NCBI Taxonomy" id="422564"/>
    <lineage>
        <taxon>Eukaryota</taxon>
        <taxon>Viridiplantae</taxon>
        <taxon>Streptophyta</taxon>
        <taxon>Embryophyta</taxon>
        <taxon>Tracheophyta</taxon>
        <taxon>Spermatophyta</taxon>
        <taxon>Magnoliopsida</taxon>
        <taxon>Liliopsida</taxon>
        <taxon>Poales</taxon>
        <taxon>Poaceae</taxon>
        <taxon>PACMAD clade</taxon>
        <taxon>Panicoideae</taxon>
        <taxon>Andropogonodae</taxon>
        <taxon>Andropogoneae</taxon>
        <taxon>Saccharinae</taxon>
        <taxon>Miscanthus</taxon>
    </lineage>
</organism>
<feature type="compositionally biased region" description="Basic and acidic residues" evidence="1">
    <location>
        <begin position="169"/>
        <end position="190"/>
    </location>
</feature>
<evidence type="ECO:0000259" key="2">
    <source>
        <dbReference type="Pfam" id="PF12776"/>
    </source>
</evidence>
<dbReference type="InterPro" id="IPR056623">
    <property type="entry name" value="MLLE_2"/>
</dbReference>
<name>A0A811S1R5_9POAL</name>